<protein>
    <recommendedName>
        <fullName evidence="4">RRM domain-containing protein</fullName>
    </recommendedName>
</protein>
<feature type="compositionally biased region" description="Basic residues" evidence="3">
    <location>
        <begin position="1"/>
        <end position="13"/>
    </location>
</feature>
<evidence type="ECO:0000256" key="2">
    <source>
        <dbReference type="PROSITE-ProRule" id="PRU00176"/>
    </source>
</evidence>
<dbReference type="InterPro" id="IPR000504">
    <property type="entry name" value="RRM_dom"/>
</dbReference>
<dbReference type="PROSITE" id="PS50102">
    <property type="entry name" value="RRM"/>
    <property type="match status" value="1"/>
</dbReference>
<dbReference type="Pfam" id="PF00076">
    <property type="entry name" value="RRM_1"/>
    <property type="match status" value="1"/>
</dbReference>
<dbReference type="AlphaFoldDB" id="A0AAV8YNT4"/>
<evidence type="ECO:0000313" key="5">
    <source>
        <dbReference type="EMBL" id="KAJ8952588.1"/>
    </source>
</evidence>
<dbReference type="SUPFAM" id="SSF54928">
    <property type="entry name" value="RNA-binding domain, RBD"/>
    <property type="match status" value="1"/>
</dbReference>
<accession>A0AAV8YNT4</accession>
<dbReference type="InterPro" id="IPR012677">
    <property type="entry name" value="Nucleotide-bd_a/b_plait_sf"/>
</dbReference>
<feature type="region of interest" description="Disordered" evidence="3">
    <location>
        <begin position="1"/>
        <end position="61"/>
    </location>
</feature>
<organism evidence="5 6">
    <name type="scientific">Aromia moschata</name>
    <dbReference type="NCBI Taxonomy" id="1265417"/>
    <lineage>
        <taxon>Eukaryota</taxon>
        <taxon>Metazoa</taxon>
        <taxon>Ecdysozoa</taxon>
        <taxon>Arthropoda</taxon>
        <taxon>Hexapoda</taxon>
        <taxon>Insecta</taxon>
        <taxon>Pterygota</taxon>
        <taxon>Neoptera</taxon>
        <taxon>Endopterygota</taxon>
        <taxon>Coleoptera</taxon>
        <taxon>Polyphaga</taxon>
        <taxon>Cucujiformia</taxon>
        <taxon>Chrysomeloidea</taxon>
        <taxon>Cerambycidae</taxon>
        <taxon>Cerambycinae</taxon>
        <taxon>Callichromatini</taxon>
        <taxon>Aromia</taxon>
    </lineage>
</organism>
<gene>
    <name evidence="5" type="ORF">NQ318_004135</name>
</gene>
<reference evidence="5" key="1">
    <citation type="journal article" date="2023" name="Insect Mol. Biol.">
        <title>Genome sequencing provides insights into the evolution of gene families encoding plant cell wall-degrading enzymes in longhorned beetles.</title>
        <authorList>
            <person name="Shin N.R."/>
            <person name="Okamura Y."/>
            <person name="Kirsch R."/>
            <person name="Pauchet Y."/>
        </authorList>
    </citation>
    <scope>NUCLEOTIDE SEQUENCE</scope>
    <source>
        <strain evidence="5">AMC_N1</strain>
    </source>
</reference>
<sequence>MENVKQKKTKKRKLDTPTVDNVESEEDESTKPKKLKLSKNEVNAERRIKNKDKVGEKQKRIESPEVAERTIFIGNIPIQIEKKKVKRHFKKYGQIESIRIRGIPVADPKVSKKVASIKKEFNPKRNSVYCYIRFANKEDAKKG</sequence>
<evidence type="ECO:0000259" key="4">
    <source>
        <dbReference type="PROSITE" id="PS50102"/>
    </source>
</evidence>
<dbReference type="EMBL" id="JAPWTK010000066">
    <property type="protein sequence ID" value="KAJ8952588.1"/>
    <property type="molecule type" value="Genomic_DNA"/>
</dbReference>
<evidence type="ECO:0000256" key="1">
    <source>
        <dbReference type="ARBA" id="ARBA00022884"/>
    </source>
</evidence>
<evidence type="ECO:0000313" key="6">
    <source>
        <dbReference type="Proteomes" id="UP001162162"/>
    </source>
</evidence>
<dbReference type="GO" id="GO:0003723">
    <property type="term" value="F:RNA binding"/>
    <property type="evidence" value="ECO:0007669"/>
    <property type="project" value="UniProtKB-UniRule"/>
</dbReference>
<feature type="compositionally biased region" description="Basic and acidic residues" evidence="3">
    <location>
        <begin position="38"/>
        <end position="61"/>
    </location>
</feature>
<evidence type="ECO:0000256" key="3">
    <source>
        <dbReference type="SAM" id="MobiDB-lite"/>
    </source>
</evidence>
<proteinExistence type="predicted"/>
<name>A0AAV8YNT4_9CUCU</name>
<feature type="domain" description="RRM" evidence="4">
    <location>
        <begin position="69"/>
        <end position="143"/>
    </location>
</feature>
<dbReference type="InterPro" id="IPR035979">
    <property type="entry name" value="RBD_domain_sf"/>
</dbReference>
<dbReference type="Proteomes" id="UP001162162">
    <property type="component" value="Unassembled WGS sequence"/>
</dbReference>
<comment type="caution">
    <text evidence="5">The sequence shown here is derived from an EMBL/GenBank/DDBJ whole genome shotgun (WGS) entry which is preliminary data.</text>
</comment>
<dbReference type="Gene3D" id="3.30.70.330">
    <property type="match status" value="1"/>
</dbReference>
<keyword evidence="1 2" id="KW-0694">RNA-binding</keyword>
<keyword evidence="6" id="KW-1185">Reference proteome</keyword>